<gene>
    <name evidence="6" type="ORF">A2074_01690</name>
</gene>
<dbReference type="GO" id="GO:0012505">
    <property type="term" value="C:endomembrane system"/>
    <property type="evidence" value="ECO:0007669"/>
    <property type="project" value="UniProtKB-SubCell"/>
</dbReference>
<evidence type="ECO:0000256" key="4">
    <source>
        <dbReference type="ARBA" id="ARBA00023136"/>
    </source>
</evidence>
<evidence type="ECO:0000256" key="5">
    <source>
        <dbReference type="SAM" id="Phobius"/>
    </source>
</evidence>
<comment type="caution">
    <text evidence="6">The sequence shown here is derived from an EMBL/GenBank/DDBJ whole genome shotgun (WGS) entry which is preliminary data.</text>
</comment>
<sequence>MVIEFIVLGLFLTYVVYWIIHTAIQGRFFESFLAAGVGILTTQIFLVANYSGEFFRESINLSVNIAIQGFGLFLIVSSAALLTAAFVSKRKISGIVSEWGSTKLFLAQGIYGIIRHPVQLAGILGALGVACMMANSAIIILALLAGTAFYVSAAEEDKHNVLNLGSEYNEYAEAVPSFNLAVGLSKSLRNRRRG</sequence>
<dbReference type="Proteomes" id="UP000178086">
    <property type="component" value="Unassembled WGS sequence"/>
</dbReference>
<protein>
    <recommendedName>
        <fullName evidence="8">Isoprenylcysteine carboxylmethyltransferase family protein</fullName>
    </recommendedName>
</protein>
<evidence type="ECO:0000313" key="7">
    <source>
        <dbReference type="Proteomes" id="UP000178086"/>
    </source>
</evidence>
<dbReference type="InterPro" id="IPR007318">
    <property type="entry name" value="Phopholipid_MeTrfase"/>
</dbReference>
<dbReference type="EMBL" id="MELI01000076">
    <property type="protein sequence ID" value="OFW33075.1"/>
    <property type="molecule type" value="Genomic_DNA"/>
</dbReference>
<accession>A0A1F2UPT5</accession>
<feature type="transmembrane region" description="Helical" evidence="5">
    <location>
        <begin position="65"/>
        <end position="87"/>
    </location>
</feature>
<evidence type="ECO:0000313" key="6">
    <source>
        <dbReference type="EMBL" id="OFW33075.1"/>
    </source>
</evidence>
<evidence type="ECO:0000256" key="3">
    <source>
        <dbReference type="ARBA" id="ARBA00022989"/>
    </source>
</evidence>
<feature type="transmembrane region" description="Helical" evidence="5">
    <location>
        <begin position="31"/>
        <end position="50"/>
    </location>
</feature>
<feature type="transmembrane region" description="Helical" evidence="5">
    <location>
        <begin position="6"/>
        <end position="24"/>
    </location>
</feature>
<keyword evidence="4 5" id="KW-0472">Membrane</keyword>
<organism evidence="6 7">
    <name type="scientific">Candidatus Aquicultor primus</name>
    <dbReference type="NCBI Taxonomy" id="1797195"/>
    <lineage>
        <taxon>Bacteria</taxon>
        <taxon>Bacillati</taxon>
        <taxon>Actinomycetota</taxon>
        <taxon>Candidatus Aquicultoria</taxon>
        <taxon>Candidatus Aquicultorales</taxon>
        <taxon>Candidatus Aquicultoraceae</taxon>
        <taxon>Candidatus Aquicultor</taxon>
    </lineage>
</organism>
<evidence type="ECO:0000256" key="2">
    <source>
        <dbReference type="ARBA" id="ARBA00022692"/>
    </source>
</evidence>
<keyword evidence="2 5" id="KW-0812">Transmembrane</keyword>
<keyword evidence="3 5" id="KW-1133">Transmembrane helix</keyword>
<dbReference type="Gene3D" id="1.20.120.1630">
    <property type="match status" value="1"/>
</dbReference>
<comment type="subcellular location">
    <subcellularLocation>
        <location evidence="1">Endomembrane system</location>
        <topology evidence="1">Multi-pass membrane protein</topology>
    </subcellularLocation>
</comment>
<feature type="transmembrane region" description="Helical" evidence="5">
    <location>
        <begin position="123"/>
        <end position="151"/>
    </location>
</feature>
<reference evidence="6 7" key="1">
    <citation type="journal article" date="2016" name="Nat. Commun.">
        <title>Thousands of microbial genomes shed light on interconnected biogeochemical processes in an aquifer system.</title>
        <authorList>
            <person name="Anantharaman K."/>
            <person name="Brown C.T."/>
            <person name="Hug L.A."/>
            <person name="Sharon I."/>
            <person name="Castelle C.J."/>
            <person name="Probst A.J."/>
            <person name="Thomas B.C."/>
            <person name="Singh A."/>
            <person name="Wilkins M.J."/>
            <person name="Karaoz U."/>
            <person name="Brodie E.L."/>
            <person name="Williams K.H."/>
            <person name="Hubbard S.S."/>
            <person name="Banfield J.F."/>
        </authorList>
    </citation>
    <scope>NUCLEOTIDE SEQUENCE [LARGE SCALE GENOMIC DNA]</scope>
</reference>
<dbReference type="AlphaFoldDB" id="A0A1F2UPT5"/>
<proteinExistence type="predicted"/>
<dbReference type="Pfam" id="PF04191">
    <property type="entry name" value="PEMT"/>
    <property type="match status" value="1"/>
</dbReference>
<evidence type="ECO:0000256" key="1">
    <source>
        <dbReference type="ARBA" id="ARBA00004127"/>
    </source>
</evidence>
<evidence type="ECO:0008006" key="8">
    <source>
        <dbReference type="Google" id="ProtNLM"/>
    </source>
</evidence>
<name>A0A1F2UPT5_9ACTN</name>